<evidence type="ECO:0000256" key="1">
    <source>
        <dbReference type="SAM" id="MobiDB-lite"/>
    </source>
</evidence>
<feature type="compositionally biased region" description="Pro residues" evidence="1">
    <location>
        <begin position="47"/>
        <end position="64"/>
    </location>
</feature>
<organism evidence="2 3">
    <name type="scientific">Polyplosphaeria fusca</name>
    <dbReference type="NCBI Taxonomy" id="682080"/>
    <lineage>
        <taxon>Eukaryota</taxon>
        <taxon>Fungi</taxon>
        <taxon>Dikarya</taxon>
        <taxon>Ascomycota</taxon>
        <taxon>Pezizomycotina</taxon>
        <taxon>Dothideomycetes</taxon>
        <taxon>Pleosporomycetidae</taxon>
        <taxon>Pleosporales</taxon>
        <taxon>Tetraplosphaeriaceae</taxon>
        <taxon>Polyplosphaeria</taxon>
    </lineage>
</organism>
<dbReference type="Proteomes" id="UP000799444">
    <property type="component" value="Unassembled WGS sequence"/>
</dbReference>
<protein>
    <submittedName>
        <fullName evidence="2">Uncharacterized protein</fullName>
    </submittedName>
</protein>
<keyword evidence="3" id="KW-1185">Reference proteome</keyword>
<dbReference type="AlphaFoldDB" id="A0A9P4QX75"/>
<accession>A0A9P4QX75</accession>
<proteinExistence type="predicted"/>
<dbReference type="EMBL" id="ML996170">
    <property type="protein sequence ID" value="KAF2732908.1"/>
    <property type="molecule type" value="Genomic_DNA"/>
</dbReference>
<dbReference type="OrthoDB" id="3796041at2759"/>
<sequence length="296" mass="32979">MVTQLPLRLAKPSNPQPMEPTESPEPTSSDSSPSNSPSSLQATSRPSPSPTSSPPPPPPLTSPAIPPDIQLAYFLAHLSSIPNLPVKSHEFQTLATTRAIFYHRLAPTHQFQRHHDITRFNITLFLALLTAPPESLIPTGHAFAKAYLHAVLEHHSSPTVFEKRDGFVKMWKKSGFDLWTRFRASEKRLLKRVQRERKGDWEEAVEEGKGWYGEGMGREKGGKEDGSELRDEEVLEDNELLRALRVPYLGGAEGDDGVEGEKGGETVVDSRVALKVLKECRVGDMLNMLIREFGEE</sequence>
<name>A0A9P4QX75_9PLEO</name>
<feature type="region of interest" description="Disordered" evidence="1">
    <location>
        <begin position="1"/>
        <end position="64"/>
    </location>
</feature>
<evidence type="ECO:0000313" key="3">
    <source>
        <dbReference type="Proteomes" id="UP000799444"/>
    </source>
</evidence>
<gene>
    <name evidence="2" type="ORF">EJ04DRAFT_578088</name>
</gene>
<evidence type="ECO:0000313" key="2">
    <source>
        <dbReference type="EMBL" id="KAF2732908.1"/>
    </source>
</evidence>
<comment type="caution">
    <text evidence="2">The sequence shown here is derived from an EMBL/GenBank/DDBJ whole genome shotgun (WGS) entry which is preliminary data.</text>
</comment>
<feature type="compositionally biased region" description="Low complexity" evidence="1">
    <location>
        <begin position="19"/>
        <end position="46"/>
    </location>
</feature>
<reference evidence="2" key="1">
    <citation type="journal article" date="2020" name="Stud. Mycol.">
        <title>101 Dothideomycetes genomes: a test case for predicting lifestyles and emergence of pathogens.</title>
        <authorList>
            <person name="Haridas S."/>
            <person name="Albert R."/>
            <person name="Binder M."/>
            <person name="Bloem J."/>
            <person name="Labutti K."/>
            <person name="Salamov A."/>
            <person name="Andreopoulos B."/>
            <person name="Baker S."/>
            <person name="Barry K."/>
            <person name="Bills G."/>
            <person name="Bluhm B."/>
            <person name="Cannon C."/>
            <person name="Castanera R."/>
            <person name="Culley D."/>
            <person name="Daum C."/>
            <person name="Ezra D."/>
            <person name="Gonzalez J."/>
            <person name="Henrissat B."/>
            <person name="Kuo A."/>
            <person name="Liang C."/>
            <person name="Lipzen A."/>
            <person name="Lutzoni F."/>
            <person name="Magnuson J."/>
            <person name="Mondo S."/>
            <person name="Nolan M."/>
            <person name="Ohm R."/>
            <person name="Pangilinan J."/>
            <person name="Park H.-J."/>
            <person name="Ramirez L."/>
            <person name="Alfaro M."/>
            <person name="Sun H."/>
            <person name="Tritt A."/>
            <person name="Yoshinaga Y."/>
            <person name="Zwiers L.-H."/>
            <person name="Turgeon B."/>
            <person name="Goodwin S."/>
            <person name="Spatafora J."/>
            <person name="Crous P."/>
            <person name="Grigoriev I."/>
        </authorList>
    </citation>
    <scope>NUCLEOTIDE SEQUENCE</scope>
    <source>
        <strain evidence="2">CBS 125425</strain>
    </source>
</reference>